<reference evidence="2 3" key="1">
    <citation type="journal article" date="2019" name="Nat. Ecol. Evol.">
        <title>Megaphylogeny resolves global patterns of mushroom evolution.</title>
        <authorList>
            <person name="Varga T."/>
            <person name="Krizsan K."/>
            <person name="Foldi C."/>
            <person name="Dima B."/>
            <person name="Sanchez-Garcia M."/>
            <person name="Sanchez-Ramirez S."/>
            <person name="Szollosi G.J."/>
            <person name="Szarkandi J.G."/>
            <person name="Papp V."/>
            <person name="Albert L."/>
            <person name="Andreopoulos W."/>
            <person name="Angelini C."/>
            <person name="Antonin V."/>
            <person name="Barry K.W."/>
            <person name="Bougher N.L."/>
            <person name="Buchanan P."/>
            <person name="Buyck B."/>
            <person name="Bense V."/>
            <person name="Catcheside P."/>
            <person name="Chovatia M."/>
            <person name="Cooper J."/>
            <person name="Damon W."/>
            <person name="Desjardin D."/>
            <person name="Finy P."/>
            <person name="Geml J."/>
            <person name="Haridas S."/>
            <person name="Hughes K."/>
            <person name="Justo A."/>
            <person name="Karasinski D."/>
            <person name="Kautmanova I."/>
            <person name="Kiss B."/>
            <person name="Kocsube S."/>
            <person name="Kotiranta H."/>
            <person name="LaButti K.M."/>
            <person name="Lechner B.E."/>
            <person name="Liimatainen K."/>
            <person name="Lipzen A."/>
            <person name="Lukacs Z."/>
            <person name="Mihaltcheva S."/>
            <person name="Morgado L.N."/>
            <person name="Niskanen T."/>
            <person name="Noordeloos M.E."/>
            <person name="Ohm R.A."/>
            <person name="Ortiz-Santana B."/>
            <person name="Ovrebo C."/>
            <person name="Racz N."/>
            <person name="Riley R."/>
            <person name="Savchenko A."/>
            <person name="Shiryaev A."/>
            <person name="Soop K."/>
            <person name="Spirin V."/>
            <person name="Szebenyi C."/>
            <person name="Tomsovsky M."/>
            <person name="Tulloss R.E."/>
            <person name="Uehling J."/>
            <person name="Grigoriev I.V."/>
            <person name="Vagvolgyi C."/>
            <person name="Papp T."/>
            <person name="Martin F.M."/>
            <person name="Miettinen O."/>
            <person name="Hibbett D.S."/>
            <person name="Nagy L.G."/>
        </authorList>
    </citation>
    <scope>NUCLEOTIDE SEQUENCE [LARGE SCALE GENOMIC DNA]</scope>
    <source>
        <strain evidence="2 3">CBS 121175</strain>
    </source>
</reference>
<accession>A0A5C3KMA3</accession>
<dbReference type="Proteomes" id="UP000307440">
    <property type="component" value="Unassembled WGS sequence"/>
</dbReference>
<protein>
    <submittedName>
        <fullName evidence="2">Uncharacterized protein</fullName>
    </submittedName>
</protein>
<name>A0A5C3KMA3_COPMA</name>
<evidence type="ECO:0000313" key="2">
    <source>
        <dbReference type="EMBL" id="TFK21480.1"/>
    </source>
</evidence>
<gene>
    <name evidence="2" type="ORF">FA15DRAFT_79510</name>
</gene>
<keyword evidence="3" id="KW-1185">Reference proteome</keyword>
<sequence>MNSFDATLCACTPSYTPSTGTSERLIASLSAKSGADSNGMMTTRPRHDPSSQFQSPSYLVLASPKDKLHQSRFPAKPHYRSLLYQISFAEITPKPNHIPTLSLSPPHWLLRRLHKSFDGVGGETPP</sequence>
<dbReference type="AlphaFoldDB" id="A0A5C3KMA3"/>
<dbReference type="EMBL" id="ML210267">
    <property type="protein sequence ID" value="TFK21480.1"/>
    <property type="molecule type" value="Genomic_DNA"/>
</dbReference>
<organism evidence="2 3">
    <name type="scientific">Coprinopsis marcescibilis</name>
    <name type="common">Agaric fungus</name>
    <name type="synonym">Psathyrella marcescibilis</name>
    <dbReference type="NCBI Taxonomy" id="230819"/>
    <lineage>
        <taxon>Eukaryota</taxon>
        <taxon>Fungi</taxon>
        <taxon>Dikarya</taxon>
        <taxon>Basidiomycota</taxon>
        <taxon>Agaricomycotina</taxon>
        <taxon>Agaricomycetes</taxon>
        <taxon>Agaricomycetidae</taxon>
        <taxon>Agaricales</taxon>
        <taxon>Agaricineae</taxon>
        <taxon>Psathyrellaceae</taxon>
        <taxon>Coprinopsis</taxon>
    </lineage>
</organism>
<evidence type="ECO:0000313" key="3">
    <source>
        <dbReference type="Proteomes" id="UP000307440"/>
    </source>
</evidence>
<feature type="region of interest" description="Disordered" evidence="1">
    <location>
        <begin position="33"/>
        <end position="55"/>
    </location>
</feature>
<proteinExistence type="predicted"/>
<evidence type="ECO:0000256" key="1">
    <source>
        <dbReference type="SAM" id="MobiDB-lite"/>
    </source>
</evidence>